<dbReference type="OrthoDB" id="3188010at2"/>
<feature type="compositionally biased region" description="Polar residues" evidence="1">
    <location>
        <begin position="1"/>
        <end position="10"/>
    </location>
</feature>
<feature type="region of interest" description="Disordered" evidence="1">
    <location>
        <begin position="1"/>
        <end position="21"/>
    </location>
</feature>
<evidence type="ECO:0000313" key="3">
    <source>
        <dbReference type="Proteomes" id="UP000238362"/>
    </source>
</evidence>
<dbReference type="AlphaFoldDB" id="A0A2T0LSV8"/>
<dbReference type="Proteomes" id="UP000238362">
    <property type="component" value="Unassembled WGS sequence"/>
</dbReference>
<dbReference type="PANTHER" id="PTHR41287:SF1">
    <property type="entry name" value="PROTEIN YMFN"/>
    <property type="match status" value="1"/>
</dbReference>
<proteinExistence type="predicted"/>
<reference evidence="2 3" key="1">
    <citation type="submission" date="2018-03" db="EMBL/GenBank/DDBJ databases">
        <title>Genomic Encyclopedia of Type Strains, Phase III (KMG-III): the genomes of soil and plant-associated and newly described type strains.</title>
        <authorList>
            <person name="Whitman W."/>
        </authorList>
    </citation>
    <scope>NUCLEOTIDE SEQUENCE [LARGE SCALE GENOMIC DNA]</scope>
    <source>
        <strain evidence="2 3">CGMCC 4.7125</strain>
    </source>
</reference>
<gene>
    <name evidence="2" type="ORF">B0I33_107326</name>
</gene>
<evidence type="ECO:0000256" key="1">
    <source>
        <dbReference type="SAM" id="MobiDB-lite"/>
    </source>
</evidence>
<dbReference type="Gene3D" id="3.40.50.300">
    <property type="entry name" value="P-loop containing nucleotide triphosphate hydrolases"/>
    <property type="match status" value="1"/>
</dbReference>
<protein>
    <submittedName>
        <fullName evidence="2">Phage terminase large subunit-like protein</fullName>
    </submittedName>
</protein>
<evidence type="ECO:0000313" key="2">
    <source>
        <dbReference type="EMBL" id="PRX46748.1"/>
    </source>
</evidence>
<dbReference type="InterPro" id="IPR027417">
    <property type="entry name" value="P-loop_NTPase"/>
</dbReference>
<dbReference type="PANTHER" id="PTHR41287">
    <property type="match status" value="1"/>
</dbReference>
<accession>A0A2T0LSV8</accession>
<comment type="caution">
    <text evidence="2">The sequence shown here is derived from an EMBL/GenBank/DDBJ whole genome shotgun (WGS) entry which is preliminary data.</text>
</comment>
<keyword evidence="3" id="KW-1185">Reference proteome</keyword>
<sequence>MSVIPSSMSYEQDGPLGHTEPRLWTPPLRALTPETSYGFDVIDFANEVLRLPLDPWEEWAVIHAGELLEDGRPRFRKVLIIVARQNGKTHLCVVLSLYWLFVERQKMILGTSTNLMYAKESWLKAIEIAEANPYLASEIPPPSRNGTSGVTRAIGNECLTTKDGCKYRIAASNRRGGRSLTINRLILDELREHDSWDAWGAATNAMNAVPDAQAVAITNQGDDSSIVLDSLRDSALSYLKDGKGDPRLGIFEWSAPDGADPTDVNAIAAANPNLGRRIELDSILGDAQRARLAGGQELATFRTEVLCQRVNHLDPAVDPDGWSACVSAGTMDQLRDRVALCVDVSMNARHATLVAAAVQEDGTVRVEVIHHWSGPGCTNDLRKELPTWVAAVKPALFGWFPSGPAAVVAADLADPQRRYGYKTAWPPRGTKVEEIRAEVTTVCMSFSELVTGHLVAHSDDPLLNKHVENAQKQRQGDAWRFSRQGDGDIDAVYAAAGAVHLAKILPPPKPKLAVV</sequence>
<dbReference type="EMBL" id="PVNH01000007">
    <property type="protein sequence ID" value="PRX46748.1"/>
    <property type="molecule type" value="Genomic_DNA"/>
</dbReference>
<organism evidence="2 3">
    <name type="scientific">Prauserella shujinwangii</name>
    <dbReference type="NCBI Taxonomy" id="1453103"/>
    <lineage>
        <taxon>Bacteria</taxon>
        <taxon>Bacillati</taxon>
        <taxon>Actinomycetota</taxon>
        <taxon>Actinomycetes</taxon>
        <taxon>Pseudonocardiales</taxon>
        <taxon>Pseudonocardiaceae</taxon>
        <taxon>Prauserella</taxon>
    </lineage>
</organism>
<dbReference type="InterPro" id="IPR005021">
    <property type="entry name" value="Terminase_largesu-like"/>
</dbReference>
<name>A0A2T0LSV8_9PSEU</name>